<protein>
    <submittedName>
        <fullName evidence="2">Uncharacterized protein</fullName>
    </submittedName>
</protein>
<evidence type="ECO:0000256" key="1">
    <source>
        <dbReference type="SAM" id="Phobius"/>
    </source>
</evidence>
<dbReference type="InterPro" id="IPR049352">
    <property type="entry name" value="Rost"/>
</dbReference>
<accession>A0AAV1ISV6</accession>
<sequence length="260" mass="29490">MVTCFTKSAQKWGLANEKVGNFYLSSWQHGDSPMPMLVVRAIMAFIASLPFVGSIVADPTHHWLTYLTHWGITLVFCMTISALSVSVVATRRKLPDDCDGNLPWYVSLYWLMYNVALTAAMSITFLYWNFLYVPKNDGNVNMFLLDLATHCFNACIVFTEFIACRTPLRLHHIYQPMTAAFCYASFTGIYYAAGGVDRFGEPFIYKTLDWRHPAETLPKVAGSLTVPCIFFMLMCGLTRLRDKISITLRPKSLRVNAFVI</sequence>
<keyword evidence="1" id="KW-1133">Transmembrane helix</keyword>
<proteinExistence type="predicted"/>
<feature type="transmembrane region" description="Helical" evidence="1">
    <location>
        <begin position="220"/>
        <end position="240"/>
    </location>
</feature>
<reference evidence="2 3" key="1">
    <citation type="submission" date="2023-11" db="EMBL/GenBank/DDBJ databases">
        <authorList>
            <person name="Okamura Y."/>
        </authorList>
    </citation>
    <scope>NUCLEOTIDE SEQUENCE [LARGE SCALE GENOMIC DNA]</scope>
</reference>
<evidence type="ECO:0000313" key="2">
    <source>
        <dbReference type="EMBL" id="CAK1540213.1"/>
    </source>
</evidence>
<dbReference type="GO" id="GO:0016020">
    <property type="term" value="C:membrane"/>
    <property type="evidence" value="ECO:0007669"/>
    <property type="project" value="TreeGrafter"/>
</dbReference>
<comment type="caution">
    <text evidence="2">The sequence shown here is derived from an EMBL/GenBank/DDBJ whole genome shotgun (WGS) entry which is preliminary data.</text>
</comment>
<dbReference type="Pfam" id="PF21534">
    <property type="entry name" value="Rost"/>
    <property type="match status" value="1"/>
</dbReference>
<keyword evidence="1" id="KW-0812">Transmembrane</keyword>
<dbReference type="EMBL" id="CAVLEF010000001">
    <property type="protein sequence ID" value="CAK1540213.1"/>
    <property type="molecule type" value="Genomic_DNA"/>
</dbReference>
<dbReference type="PANTHER" id="PTHR12242:SF1">
    <property type="entry name" value="MYND-TYPE DOMAIN-CONTAINING PROTEIN"/>
    <property type="match status" value="1"/>
</dbReference>
<dbReference type="AlphaFoldDB" id="A0AAV1ISV6"/>
<feature type="transmembrane region" description="Helical" evidence="1">
    <location>
        <begin position="173"/>
        <end position="193"/>
    </location>
</feature>
<organism evidence="2 3">
    <name type="scientific">Leptosia nina</name>
    <dbReference type="NCBI Taxonomy" id="320188"/>
    <lineage>
        <taxon>Eukaryota</taxon>
        <taxon>Metazoa</taxon>
        <taxon>Ecdysozoa</taxon>
        <taxon>Arthropoda</taxon>
        <taxon>Hexapoda</taxon>
        <taxon>Insecta</taxon>
        <taxon>Pterygota</taxon>
        <taxon>Neoptera</taxon>
        <taxon>Endopterygota</taxon>
        <taxon>Lepidoptera</taxon>
        <taxon>Glossata</taxon>
        <taxon>Ditrysia</taxon>
        <taxon>Papilionoidea</taxon>
        <taxon>Pieridae</taxon>
        <taxon>Pierinae</taxon>
        <taxon>Leptosia</taxon>
    </lineage>
</organism>
<evidence type="ECO:0000313" key="3">
    <source>
        <dbReference type="Proteomes" id="UP001497472"/>
    </source>
</evidence>
<feature type="transmembrane region" description="Helical" evidence="1">
    <location>
        <begin position="140"/>
        <end position="161"/>
    </location>
</feature>
<feature type="transmembrane region" description="Helical" evidence="1">
    <location>
        <begin position="37"/>
        <end position="57"/>
    </location>
</feature>
<feature type="transmembrane region" description="Helical" evidence="1">
    <location>
        <begin position="69"/>
        <end position="90"/>
    </location>
</feature>
<name>A0AAV1ISV6_9NEOP</name>
<dbReference type="Proteomes" id="UP001497472">
    <property type="component" value="Unassembled WGS sequence"/>
</dbReference>
<feature type="transmembrane region" description="Helical" evidence="1">
    <location>
        <begin position="102"/>
        <end position="128"/>
    </location>
</feature>
<keyword evidence="1" id="KW-0472">Membrane</keyword>
<keyword evidence="3" id="KW-1185">Reference proteome</keyword>
<gene>
    <name evidence="2" type="ORF">LNINA_LOCUS283</name>
</gene>
<dbReference type="PANTHER" id="PTHR12242">
    <property type="entry name" value="OS02G0130600 PROTEIN-RELATED"/>
    <property type="match status" value="1"/>
</dbReference>